<name>A0ABN3XPA7_9ACTN</name>
<proteinExistence type="predicted"/>
<keyword evidence="6" id="KW-1185">Reference proteome</keyword>
<gene>
    <name evidence="5" type="ORF">GCM10010446_69050</name>
</gene>
<dbReference type="InterPro" id="IPR045854">
    <property type="entry name" value="NO2/SO3_Rdtase_4Fe4S_sf"/>
</dbReference>
<feature type="region of interest" description="Disordered" evidence="4">
    <location>
        <begin position="39"/>
        <end position="75"/>
    </location>
</feature>
<dbReference type="Gene3D" id="3.30.413.10">
    <property type="entry name" value="Sulfite Reductase Hemoprotein, domain 1"/>
    <property type="match status" value="1"/>
</dbReference>
<keyword evidence="1" id="KW-0479">Metal-binding</keyword>
<reference evidence="5 6" key="1">
    <citation type="journal article" date="2019" name="Int. J. Syst. Evol. Microbiol.">
        <title>The Global Catalogue of Microorganisms (GCM) 10K type strain sequencing project: providing services to taxonomists for standard genome sequencing and annotation.</title>
        <authorList>
            <consortium name="The Broad Institute Genomics Platform"/>
            <consortium name="The Broad Institute Genome Sequencing Center for Infectious Disease"/>
            <person name="Wu L."/>
            <person name="Ma J."/>
        </authorList>
    </citation>
    <scope>NUCLEOTIDE SEQUENCE [LARGE SCALE GENOMIC DNA]</scope>
    <source>
        <strain evidence="5 6">JCM 9088</strain>
    </source>
</reference>
<evidence type="ECO:0000256" key="3">
    <source>
        <dbReference type="ARBA" id="ARBA00023014"/>
    </source>
</evidence>
<sequence>MGRVVNGPGKVRDTAIDVSCGNGKGQVIVRGEVVANVHESASLQPLGRGTQTDRHPRRPLPAPVPSAMAGRTEER</sequence>
<evidence type="ECO:0000256" key="4">
    <source>
        <dbReference type="SAM" id="MobiDB-lite"/>
    </source>
</evidence>
<protein>
    <submittedName>
        <fullName evidence="5">Uncharacterized protein</fullName>
    </submittedName>
</protein>
<evidence type="ECO:0000313" key="5">
    <source>
        <dbReference type="EMBL" id="GAA2975055.1"/>
    </source>
</evidence>
<organism evidence="5 6">
    <name type="scientific">Streptomyces enissocaesilis</name>
    <dbReference type="NCBI Taxonomy" id="332589"/>
    <lineage>
        <taxon>Bacteria</taxon>
        <taxon>Bacillati</taxon>
        <taxon>Actinomycetota</taxon>
        <taxon>Actinomycetes</taxon>
        <taxon>Kitasatosporales</taxon>
        <taxon>Streptomycetaceae</taxon>
        <taxon>Streptomyces</taxon>
        <taxon>Streptomyces rochei group</taxon>
    </lineage>
</organism>
<dbReference type="EMBL" id="BAAAUD010000116">
    <property type="protein sequence ID" value="GAA2975055.1"/>
    <property type="molecule type" value="Genomic_DNA"/>
</dbReference>
<comment type="caution">
    <text evidence="5">The sequence shown here is derived from an EMBL/GenBank/DDBJ whole genome shotgun (WGS) entry which is preliminary data.</text>
</comment>
<keyword evidence="3" id="KW-0411">Iron-sulfur</keyword>
<accession>A0ABN3XPA7</accession>
<dbReference type="Proteomes" id="UP001500403">
    <property type="component" value="Unassembled WGS sequence"/>
</dbReference>
<keyword evidence="2" id="KW-0408">Iron</keyword>
<evidence type="ECO:0000256" key="1">
    <source>
        <dbReference type="ARBA" id="ARBA00022723"/>
    </source>
</evidence>
<evidence type="ECO:0000313" key="6">
    <source>
        <dbReference type="Proteomes" id="UP001500403"/>
    </source>
</evidence>
<evidence type="ECO:0000256" key="2">
    <source>
        <dbReference type="ARBA" id="ARBA00023004"/>
    </source>
</evidence>